<reference evidence="2" key="1">
    <citation type="submission" date="2021-11" db="EMBL/GenBank/DDBJ databases">
        <title>Description of novel Chryseobacterium species.</title>
        <authorList>
            <person name="Saticioglu I.B."/>
            <person name="Ay H."/>
            <person name="Altun S."/>
            <person name="Duman M."/>
        </authorList>
    </citation>
    <scope>NUCLEOTIDE SEQUENCE</scope>
    <source>
        <strain evidence="2">C-39</strain>
    </source>
</reference>
<evidence type="ECO:0000313" key="3">
    <source>
        <dbReference type="Proteomes" id="UP000603715"/>
    </source>
</evidence>
<evidence type="ECO:0000313" key="4">
    <source>
        <dbReference type="Proteomes" id="UP001107960"/>
    </source>
</evidence>
<protein>
    <submittedName>
        <fullName evidence="2">Uncharacterized protein</fullName>
    </submittedName>
</protein>
<reference evidence="1" key="3">
    <citation type="submission" date="2024-05" db="EMBL/GenBank/DDBJ databases">
        <title>Description of novel Chryseobacterium sp. strain C-2.</title>
        <authorList>
            <person name="Saticioglu I.B."/>
        </authorList>
    </citation>
    <scope>NUCLEOTIDE SEQUENCE</scope>
    <source>
        <strain evidence="1">C-2</strain>
    </source>
</reference>
<reference evidence="3" key="2">
    <citation type="submission" date="2023-07" db="EMBL/GenBank/DDBJ databases">
        <title>Description of novel Chryseobacterium sp. strain C-2.</title>
        <authorList>
            <person name="Saticioglu I.B."/>
        </authorList>
    </citation>
    <scope>NUCLEOTIDE SEQUENCE [LARGE SCALE GENOMIC DNA]</scope>
    <source>
        <strain evidence="3">C-2</strain>
    </source>
</reference>
<accession>A0A9Q3UVZ8</accession>
<dbReference type="RefSeq" id="WP_191177901.1">
    <property type="nucleotide sequence ID" value="NZ_JACXXP010000001.1"/>
</dbReference>
<evidence type="ECO:0000313" key="1">
    <source>
        <dbReference type="EMBL" id="MBD3903263.1"/>
    </source>
</evidence>
<dbReference type="AlphaFoldDB" id="A0A9Q3UVZ8"/>
<proteinExistence type="predicted"/>
<sequence>MEVFAKQNRQNLNKDANATIIDAKKIEKKAFLESDHTAELIAISTQCVYYEKKNNFKELISIAKLLSIKAVSYDEPIYNAIAKDYLFRAYTFSALKEKGLQNIKEGLAITDKVSNKNDSLFVDTQSNLLTSFSNYYSLERQPRERLKYIRLAILERKKFKNLYYRKKLKFSGLF</sequence>
<evidence type="ECO:0000313" key="2">
    <source>
        <dbReference type="EMBL" id="MCC9036094.1"/>
    </source>
</evidence>
<comment type="caution">
    <text evidence="2">The sequence shown here is derived from an EMBL/GenBank/DDBJ whole genome shotgun (WGS) entry which is preliminary data.</text>
</comment>
<dbReference type="EMBL" id="JAJJML010000001">
    <property type="protein sequence ID" value="MCC9036094.1"/>
    <property type="molecule type" value="Genomic_DNA"/>
</dbReference>
<dbReference type="EMBL" id="JACXXP010000001">
    <property type="protein sequence ID" value="MBD3903263.1"/>
    <property type="molecule type" value="Genomic_DNA"/>
</dbReference>
<gene>
    <name evidence="1" type="ORF">IEW27_01460</name>
    <name evidence="2" type="ORF">LNP80_17890</name>
</gene>
<name>A0A9Q3UVZ8_9FLAO</name>
<dbReference type="Proteomes" id="UP000603715">
    <property type="component" value="Unassembled WGS sequence"/>
</dbReference>
<dbReference type="Proteomes" id="UP001107960">
    <property type="component" value="Unassembled WGS sequence"/>
</dbReference>
<organism evidence="2 4">
    <name type="scientific">Chryseobacterium muglaense</name>
    <dbReference type="NCBI Taxonomy" id="2893752"/>
    <lineage>
        <taxon>Bacteria</taxon>
        <taxon>Pseudomonadati</taxon>
        <taxon>Bacteroidota</taxon>
        <taxon>Flavobacteriia</taxon>
        <taxon>Flavobacteriales</taxon>
        <taxon>Weeksellaceae</taxon>
        <taxon>Chryseobacterium group</taxon>
        <taxon>Chryseobacterium</taxon>
    </lineage>
</organism>
<keyword evidence="3" id="KW-1185">Reference proteome</keyword>